<dbReference type="Pfam" id="PF01297">
    <property type="entry name" value="ZnuA"/>
    <property type="match status" value="1"/>
</dbReference>
<dbReference type="EMBL" id="LJZR01000002">
    <property type="protein sequence ID" value="KPQ37384.1"/>
    <property type="molecule type" value="Genomic_DNA"/>
</dbReference>
<evidence type="ECO:0000313" key="7">
    <source>
        <dbReference type="Proteomes" id="UP000050465"/>
    </source>
</evidence>
<dbReference type="PATRIC" id="fig|1666911.3.peg.1802"/>
<feature type="signal peptide" evidence="5">
    <location>
        <begin position="1"/>
        <end position="28"/>
    </location>
</feature>
<dbReference type="Proteomes" id="UP000050465">
    <property type="component" value="Unassembled WGS sequence"/>
</dbReference>
<dbReference type="PANTHER" id="PTHR42953">
    <property type="entry name" value="HIGH-AFFINITY ZINC UPTAKE SYSTEM PROTEIN ZNUA-RELATED"/>
    <property type="match status" value="1"/>
</dbReference>
<evidence type="ECO:0000256" key="1">
    <source>
        <dbReference type="ARBA" id="ARBA00011028"/>
    </source>
</evidence>
<dbReference type="InterPro" id="IPR050492">
    <property type="entry name" value="Bact_metal-bind_prot9"/>
</dbReference>
<reference evidence="6 7" key="1">
    <citation type="submission" date="2015-09" db="EMBL/GenBank/DDBJ databases">
        <title>Identification and resolution of microdiversity through metagenomic sequencing of parallel consortia.</title>
        <authorList>
            <person name="Nelson W.C."/>
            <person name="Romine M.F."/>
            <person name="Lindemann S.R."/>
        </authorList>
    </citation>
    <scope>NUCLEOTIDE SEQUENCE [LARGE SCALE GENOMIC DNA]</scope>
    <source>
        <strain evidence="6">Ana</strain>
    </source>
</reference>
<dbReference type="STRING" id="1666911.HLUCCA11_02795"/>
<comment type="similarity">
    <text evidence="1">Belongs to the bacterial solute-binding protein 9 family.</text>
</comment>
<sequence length="370" mass="40021">MVIRVKSTLRWAAAVGMTTLLSSCTATTESTISTEAAISTQDDKLQVVTTFLPMTAFTEAVVGVGEVPADELRAEVIQLLPASVDPHDYQAKPQDVQRLAQADVLIKNGLSFELFLSDLIANVSGDDLIVVDASEGIDPILVADYADDKAHEDEGHQHDDHGHGDHGHGDHGHGDHDHDHESGDHDSHDHGPEDPHVWLDPKKAIQQVENIRDALVAADPEGKSVYEANAADYIEQLQALDRKMTEMLAPYEGKTFVTHHDFADYFARSYGLNVEYLVDAPEQSAAPGDVLNVIEVVKASNLKTLLSEPGGQEGSFEAIAQEAGVSVSVFDPLETSGETNGMEVSASDYYLTVMNQNLENLMAAFSQVTP</sequence>
<dbReference type="PANTHER" id="PTHR42953:SF3">
    <property type="entry name" value="HIGH-AFFINITY ZINC UPTAKE SYSTEM PROTEIN ZNUA"/>
    <property type="match status" value="1"/>
</dbReference>
<feature type="chain" id="PRO_5006149242" evidence="5">
    <location>
        <begin position="29"/>
        <end position="370"/>
    </location>
</feature>
<dbReference type="GO" id="GO:0030001">
    <property type="term" value="P:metal ion transport"/>
    <property type="evidence" value="ECO:0007669"/>
    <property type="project" value="InterPro"/>
</dbReference>
<proteinExistence type="inferred from homology"/>
<evidence type="ECO:0000256" key="3">
    <source>
        <dbReference type="ARBA" id="ARBA00022729"/>
    </source>
</evidence>
<feature type="region of interest" description="Disordered" evidence="4">
    <location>
        <begin position="150"/>
        <end position="197"/>
    </location>
</feature>
<dbReference type="PROSITE" id="PS51257">
    <property type="entry name" value="PROKAR_LIPOPROTEIN"/>
    <property type="match status" value="1"/>
</dbReference>
<accession>A0A0P8DKH0</accession>
<evidence type="ECO:0000256" key="4">
    <source>
        <dbReference type="SAM" id="MobiDB-lite"/>
    </source>
</evidence>
<dbReference type="InterPro" id="IPR006127">
    <property type="entry name" value="ZnuA-like"/>
</dbReference>
<protein>
    <submittedName>
        <fullName evidence="6">ABC-type zinc uptake system substrate-bindiing component ZnuA</fullName>
    </submittedName>
</protein>
<evidence type="ECO:0000313" key="6">
    <source>
        <dbReference type="EMBL" id="KPQ37384.1"/>
    </source>
</evidence>
<dbReference type="AlphaFoldDB" id="A0A0P8DKH0"/>
<evidence type="ECO:0000256" key="5">
    <source>
        <dbReference type="SAM" id="SignalP"/>
    </source>
</evidence>
<organism evidence="6 7">
    <name type="scientific">Phormidesmis priestleyi Ana</name>
    <dbReference type="NCBI Taxonomy" id="1666911"/>
    <lineage>
        <taxon>Bacteria</taxon>
        <taxon>Bacillati</taxon>
        <taxon>Cyanobacteriota</taxon>
        <taxon>Cyanophyceae</taxon>
        <taxon>Leptolyngbyales</taxon>
        <taxon>Leptolyngbyaceae</taxon>
        <taxon>Phormidesmis</taxon>
    </lineage>
</organism>
<dbReference type="SUPFAM" id="SSF53807">
    <property type="entry name" value="Helical backbone' metal receptor"/>
    <property type="match status" value="1"/>
</dbReference>
<dbReference type="Gene3D" id="3.40.50.1980">
    <property type="entry name" value="Nitrogenase molybdenum iron protein domain"/>
    <property type="match status" value="3"/>
</dbReference>
<comment type="caution">
    <text evidence="6">The sequence shown here is derived from an EMBL/GenBank/DDBJ whole genome shotgun (WGS) entry which is preliminary data.</text>
</comment>
<dbReference type="GO" id="GO:0046872">
    <property type="term" value="F:metal ion binding"/>
    <property type="evidence" value="ECO:0007669"/>
    <property type="project" value="InterPro"/>
</dbReference>
<gene>
    <name evidence="6" type="primary">znuA</name>
    <name evidence="6" type="ORF">HLUCCA11_02795</name>
</gene>
<keyword evidence="3 5" id="KW-0732">Signal</keyword>
<evidence type="ECO:0000256" key="2">
    <source>
        <dbReference type="ARBA" id="ARBA00022448"/>
    </source>
</evidence>
<keyword evidence="2" id="KW-0813">Transport</keyword>
<name>A0A0P8DKH0_9CYAN</name>